<reference evidence="1" key="1">
    <citation type="submission" date="2017-02" db="UniProtKB">
        <authorList>
            <consortium name="WormBaseParasite"/>
        </authorList>
    </citation>
    <scope>IDENTIFICATION</scope>
</reference>
<dbReference type="WBParaSite" id="BTMF_0001287601-mRNA-1">
    <property type="protein sequence ID" value="BTMF_0001287601-mRNA-1"/>
    <property type="gene ID" value="BTMF_0001287601"/>
</dbReference>
<evidence type="ECO:0000313" key="1">
    <source>
        <dbReference type="WBParaSite" id="BTMF_0001287601-mRNA-1"/>
    </source>
</evidence>
<proteinExistence type="predicted"/>
<sequence>LVFLPRTNALAFPFTRKRVFFFAFISAATRFRTTSGAIVDPMLKTDFVVTLFSSGATTCSSSCSILSSGFEQLAVQSTAITSGIS</sequence>
<name>A0A0R3QYQ2_9BILA</name>
<accession>A0A0R3QYQ2</accession>
<protein>
    <submittedName>
        <fullName evidence="1">Secreted protein</fullName>
    </submittedName>
</protein>
<dbReference type="AlphaFoldDB" id="A0A0R3QYQ2"/>
<organism evidence="1">
    <name type="scientific">Brugia timori</name>
    <dbReference type="NCBI Taxonomy" id="42155"/>
    <lineage>
        <taxon>Eukaryota</taxon>
        <taxon>Metazoa</taxon>
        <taxon>Ecdysozoa</taxon>
        <taxon>Nematoda</taxon>
        <taxon>Chromadorea</taxon>
        <taxon>Rhabditida</taxon>
        <taxon>Spirurina</taxon>
        <taxon>Spiruromorpha</taxon>
        <taxon>Filarioidea</taxon>
        <taxon>Onchocercidae</taxon>
        <taxon>Brugia</taxon>
    </lineage>
</organism>